<dbReference type="STRING" id="39966.A0A369J6J8"/>
<dbReference type="AlphaFoldDB" id="A0A369J6J8"/>
<feature type="region of interest" description="Disordered" evidence="1">
    <location>
        <begin position="47"/>
        <end position="291"/>
    </location>
</feature>
<evidence type="ECO:0000313" key="3">
    <source>
        <dbReference type="Proteomes" id="UP000076154"/>
    </source>
</evidence>
<keyword evidence="3" id="KW-1185">Reference proteome</keyword>
<dbReference type="Proteomes" id="UP000076154">
    <property type="component" value="Unassembled WGS sequence"/>
</dbReference>
<dbReference type="EMBL" id="LUEZ02000120">
    <property type="protein sequence ID" value="RDB17012.1"/>
    <property type="molecule type" value="Genomic_DNA"/>
</dbReference>
<name>A0A369J6J8_HYPMA</name>
<evidence type="ECO:0000313" key="2">
    <source>
        <dbReference type="EMBL" id="RDB17012.1"/>
    </source>
</evidence>
<dbReference type="InParanoid" id="A0A369J6J8"/>
<proteinExistence type="predicted"/>
<feature type="compositionally biased region" description="Low complexity" evidence="1">
    <location>
        <begin position="81"/>
        <end position="91"/>
    </location>
</feature>
<organism evidence="2 3">
    <name type="scientific">Hypsizygus marmoreus</name>
    <name type="common">White beech mushroom</name>
    <name type="synonym">Agaricus marmoreus</name>
    <dbReference type="NCBI Taxonomy" id="39966"/>
    <lineage>
        <taxon>Eukaryota</taxon>
        <taxon>Fungi</taxon>
        <taxon>Dikarya</taxon>
        <taxon>Basidiomycota</taxon>
        <taxon>Agaricomycotina</taxon>
        <taxon>Agaricomycetes</taxon>
        <taxon>Agaricomycetidae</taxon>
        <taxon>Agaricales</taxon>
        <taxon>Tricholomatineae</taxon>
        <taxon>Lyophyllaceae</taxon>
        <taxon>Hypsizygus</taxon>
    </lineage>
</organism>
<accession>A0A369J6J8</accession>
<dbReference type="OrthoDB" id="2530523at2759"/>
<feature type="compositionally biased region" description="Polar residues" evidence="1">
    <location>
        <begin position="115"/>
        <end position="124"/>
    </location>
</feature>
<evidence type="ECO:0000256" key="1">
    <source>
        <dbReference type="SAM" id="MobiDB-lite"/>
    </source>
</evidence>
<feature type="compositionally biased region" description="Pro residues" evidence="1">
    <location>
        <begin position="282"/>
        <end position="291"/>
    </location>
</feature>
<reference evidence="2" key="1">
    <citation type="submission" date="2018-04" db="EMBL/GenBank/DDBJ databases">
        <title>Whole genome sequencing of Hypsizygus marmoreus.</title>
        <authorList>
            <person name="Choi I.-G."/>
            <person name="Min B."/>
            <person name="Kim J.-G."/>
            <person name="Kim S."/>
            <person name="Oh Y.-L."/>
            <person name="Kong W.-S."/>
            <person name="Park H."/>
            <person name="Jeong J."/>
            <person name="Song E.-S."/>
        </authorList>
    </citation>
    <scope>NUCLEOTIDE SEQUENCE [LARGE SCALE GENOMIC DNA]</scope>
    <source>
        <strain evidence="2">51987-8</strain>
    </source>
</reference>
<feature type="compositionally biased region" description="Pro residues" evidence="1">
    <location>
        <begin position="256"/>
        <end position="273"/>
    </location>
</feature>
<protein>
    <submittedName>
        <fullName evidence="2">Uncharacterized protein</fullName>
    </submittedName>
</protein>
<gene>
    <name evidence="2" type="ORF">Hypma_002048</name>
</gene>
<comment type="caution">
    <text evidence="2">The sequence shown here is derived from an EMBL/GenBank/DDBJ whole genome shotgun (WGS) entry which is preliminary data.</text>
</comment>
<sequence>MIHIDRNHHGSPLSPNSKQNNALIDHHKIISWTHDDSFTAVTNVQQNPAPTANANSNSTPNPKALSLPGPVTPVDPHDPTASHTSSPASPADGNTASPTRDRSSSLSPAPETGSAVGSSPSPAQEQEAPVEKALKQEEEEEDEGGGREGEQQGLDADDAVSPLSELSPPPPDEDDDARVKAEEGQASKPAENGKGGADVKPNSAESAKGGGVAKADSNPDHKASSNVTTAADKPSRMLPLFPSPPCSLSTRLFRPSNPPSLPQLPSPSIPARPPLHAIRPSDPFPLVFPLP</sequence>
<feature type="compositionally biased region" description="Low complexity" evidence="1">
    <location>
        <begin position="47"/>
        <end position="62"/>
    </location>
</feature>